<evidence type="ECO:0000313" key="7">
    <source>
        <dbReference type="Ensembl" id="ENSCSAP00000010546.1"/>
    </source>
</evidence>
<dbReference type="GeneTree" id="ENSGT00940000154442"/>
<feature type="domain" description="RRM" evidence="6">
    <location>
        <begin position="46"/>
        <end position="122"/>
    </location>
</feature>
<dbReference type="AlphaFoldDB" id="A0A0D9RPK7"/>
<reference evidence="7" key="3">
    <citation type="submission" date="2025-09" db="UniProtKB">
        <authorList>
            <consortium name="Ensembl"/>
        </authorList>
    </citation>
    <scope>IDENTIFICATION</scope>
</reference>
<name>A0A0D9RPK7_CHLSB</name>
<keyword evidence="8" id="KW-1185">Reference proteome</keyword>
<dbReference type="STRING" id="60711.ENSCSAP00000010546"/>
<dbReference type="eggNOG" id="KOG0115">
    <property type="taxonomic scope" value="Eukaryota"/>
</dbReference>
<dbReference type="Ensembl" id="ENSCSAT00000012513.1">
    <property type="protein sequence ID" value="ENSCSAP00000010546.1"/>
    <property type="gene ID" value="ENSCSAG00000014430.1"/>
</dbReference>
<evidence type="ECO:0000313" key="8">
    <source>
        <dbReference type="Proteomes" id="UP000029965"/>
    </source>
</evidence>
<evidence type="ECO:0000256" key="5">
    <source>
        <dbReference type="SAM" id="MobiDB-lite"/>
    </source>
</evidence>
<accession>A0A0D9RPK7</accession>
<evidence type="ECO:0000256" key="3">
    <source>
        <dbReference type="ARBA" id="ARBA00022884"/>
    </source>
</evidence>
<dbReference type="InterPro" id="IPR012677">
    <property type="entry name" value="Nucleotide-bd_a/b_plait_sf"/>
</dbReference>
<comment type="subcellular location">
    <subcellularLocation>
        <location evidence="1">Nucleus speckle</location>
    </subcellularLocation>
</comment>
<reference evidence="7" key="2">
    <citation type="submission" date="2025-08" db="UniProtKB">
        <authorList>
            <consortium name="Ensembl"/>
        </authorList>
    </citation>
    <scope>IDENTIFICATION</scope>
</reference>
<evidence type="ECO:0000256" key="1">
    <source>
        <dbReference type="ARBA" id="ARBA00004324"/>
    </source>
</evidence>
<dbReference type="InterPro" id="IPR012975">
    <property type="entry name" value="NOPS"/>
</dbReference>
<dbReference type="Bgee" id="ENSCSAG00000014430">
    <property type="expression patterns" value="Expressed in blood"/>
</dbReference>
<organism evidence="7 8">
    <name type="scientific">Chlorocebus sabaeus</name>
    <name type="common">Green monkey</name>
    <name type="synonym">Simia sabaea</name>
    <dbReference type="NCBI Taxonomy" id="60711"/>
    <lineage>
        <taxon>Eukaryota</taxon>
        <taxon>Metazoa</taxon>
        <taxon>Chordata</taxon>
        <taxon>Craniata</taxon>
        <taxon>Vertebrata</taxon>
        <taxon>Euteleostomi</taxon>
        <taxon>Mammalia</taxon>
        <taxon>Eutheria</taxon>
        <taxon>Euarchontoglires</taxon>
        <taxon>Primates</taxon>
        <taxon>Haplorrhini</taxon>
        <taxon>Catarrhini</taxon>
        <taxon>Cercopithecidae</taxon>
        <taxon>Cercopithecinae</taxon>
        <taxon>Chlorocebus</taxon>
    </lineage>
</organism>
<dbReference type="InterPro" id="IPR000504">
    <property type="entry name" value="RRM_dom"/>
</dbReference>
<dbReference type="InterPro" id="IPR035979">
    <property type="entry name" value="RBD_domain_sf"/>
</dbReference>
<proteinExistence type="predicted"/>
<dbReference type="PROSITE" id="PS50102">
    <property type="entry name" value="RRM"/>
    <property type="match status" value="1"/>
</dbReference>
<dbReference type="Gene3D" id="3.30.70.330">
    <property type="match status" value="2"/>
</dbReference>
<dbReference type="SUPFAM" id="SSF54928">
    <property type="entry name" value="RNA-binding domain, RBD"/>
    <property type="match status" value="1"/>
</dbReference>
<dbReference type="Proteomes" id="UP000029965">
    <property type="component" value="Chromosome 14"/>
</dbReference>
<feature type="region of interest" description="Disordered" evidence="5">
    <location>
        <begin position="1"/>
        <end position="35"/>
    </location>
</feature>
<dbReference type="Pfam" id="PF08075">
    <property type="entry name" value="NOPS"/>
    <property type="match status" value="1"/>
</dbReference>
<evidence type="ECO:0000256" key="2">
    <source>
        <dbReference type="ARBA" id="ARBA00022737"/>
    </source>
</evidence>
<dbReference type="EMBL" id="AQIB01041624">
    <property type="status" value="NOT_ANNOTATED_CDS"/>
    <property type="molecule type" value="Genomic_DNA"/>
</dbReference>
<evidence type="ECO:0000259" key="6">
    <source>
        <dbReference type="PROSITE" id="PS50102"/>
    </source>
</evidence>
<reference evidence="7 8" key="1">
    <citation type="submission" date="2014-03" db="EMBL/GenBank/DDBJ databases">
        <authorList>
            <person name="Warren W."/>
            <person name="Wilson R.K."/>
        </authorList>
    </citation>
    <scope>NUCLEOTIDE SEQUENCE</scope>
</reference>
<evidence type="ECO:0000256" key="4">
    <source>
        <dbReference type="PROSITE-ProRule" id="PRU00176"/>
    </source>
</evidence>
<dbReference type="Gene3D" id="6.10.250.1170">
    <property type="match status" value="1"/>
</dbReference>
<keyword evidence="3 4" id="KW-0694">RNA-binding</keyword>
<protein>
    <recommendedName>
        <fullName evidence="6">RRM domain-containing protein</fullName>
    </recommendedName>
</protein>
<dbReference type="GO" id="GO:0016607">
    <property type="term" value="C:nuclear speck"/>
    <property type="evidence" value="ECO:0007669"/>
    <property type="project" value="UniProtKB-SubCell"/>
</dbReference>
<dbReference type="OMA" id="EEMMQPQ"/>
<keyword evidence="2" id="KW-0677">Repeat</keyword>
<dbReference type="PANTHER" id="PTHR23189">
    <property type="entry name" value="RNA RECOGNITION MOTIF-CONTAINING"/>
    <property type="match status" value="1"/>
</dbReference>
<sequence length="388" mass="43494">HPQQQQQPSLLPIPANGKKASSQNEGLTIDPKHFRKPGKKPFTKQSYFFVGSVPSDITEEEMRKCEKYGKAISQGLHKDKGFDFMHLEAQTLVEIAKVGLDNMQLVHSACHSASLTVRNLNKLLEEAFSLFDQVEGAVVTVDDQGRPSGKGTVEFSGQPVAQKVGCFLLTTFPHPVTVCDKEGLPEKLVVKNQQFHKEENSHPSMHSMAFEYEYAMHWRVLIEMEKQQQDEVDHNIKEAHEKLEMEMGVACLHQCQVMLMRQDLMRCQEELWRMEELNNQEMQKRRQLEPTQALEERFTGTFSDMRQQERQLCQMAVGGATGITEAAPASVPVVTPALPEPEPMMLLTSLTMECFGQAAAMEGIGAIGGTPPALNCTTPEAEFPPNTR</sequence>
<dbReference type="GO" id="GO:0003723">
    <property type="term" value="F:RNA binding"/>
    <property type="evidence" value="ECO:0007669"/>
    <property type="project" value="UniProtKB-UniRule"/>
</dbReference>